<dbReference type="GO" id="GO:0003700">
    <property type="term" value="F:DNA-binding transcription factor activity"/>
    <property type="evidence" value="ECO:0007669"/>
    <property type="project" value="InterPro"/>
</dbReference>
<comment type="caution">
    <text evidence="5">The sequence shown here is derived from an EMBL/GenBank/DDBJ whole genome shotgun (WGS) entry which is preliminary data.</text>
</comment>
<dbReference type="Proteomes" id="UP000016584">
    <property type="component" value="Unassembled WGS sequence"/>
</dbReference>
<accession>U2HPK7</accession>
<dbReference type="PANTHER" id="PTHR43280:SF32">
    <property type="entry name" value="TRANSCRIPTIONAL REGULATORY PROTEIN"/>
    <property type="match status" value="1"/>
</dbReference>
<evidence type="ECO:0000256" key="2">
    <source>
        <dbReference type="ARBA" id="ARBA00023125"/>
    </source>
</evidence>
<reference evidence="5 6" key="1">
    <citation type="journal article" date="2013" name="Genome Announc.">
        <title>The Draft Genome Sequence of Sphingomonas paucimobilis Strain HER1398 (Proteobacteria), Host to the Giant PAU Phage, Indicates That It Is a Member of the Genus Sphingobacterium (Bacteroidetes).</title>
        <authorList>
            <person name="White R.A.III."/>
            <person name="Suttle C.A."/>
        </authorList>
    </citation>
    <scope>NUCLEOTIDE SEQUENCE [LARGE SCALE GENOMIC DNA]</scope>
    <source>
        <strain evidence="5 6">HER1398</strain>
    </source>
</reference>
<dbReference type="STRING" id="1346330.M472_01345"/>
<keyword evidence="3" id="KW-0804">Transcription</keyword>
<dbReference type="RefSeq" id="WP_021072134.1">
    <property type="nucleotide sequence ID" value="NZ_ATDL01000022.1"/>
</dbReference>
<dbReference type="SUPFAM" id="SSF46689">
    <property type="entry name" value="Homeodomain-like"/>
    <property type="match status" value="1"/>
</dbReference>
<dbReference type="InterPro" id="IPR009057">
    <property type="entry name" value="Homeodomain-like_sf"/>
</dbReference>
<evidence type="ECO:0000256" key="3">
    <source>
        <dbReference type="ARBA" id="ARBA00023163"/>
    </source>
</evidence>
<keyword evidence="2" id="KW-0238">DNA-binding</keyword>
<dbReference type="OrthoDB" id="632644at2"/>
<gene>
    <name evidence="5" type="ORF">M472_01345</name>
</gene>
<keyword evidence="1" id="KW-0805">Transcription regulation</keyword>
<dbReference type="Gene3D" id="1.10.10.60">
    <property type="entry name" value="Homeodomain-like"/>
    <property type="match status" value="1"/>
</dbReference>
<protein>
    <recommendedName>
        <fullName evidence="4">HTH araC/xylS-type domain-containing protein</fullName>
    </recommendedName>
</protein>
<evidence type="ECO:0000259" key="4">
    <source>
        <dbReference type="PROSITE" id="PS01124"/>
    </source>
</evidence>
<dbReference type="PATRIC" id="fig|1346330.5.peg.4134"/>
<name>U2HPK7_9SPHI</name>
<dbReference type="GO" id="GO:0043565">
    <property type="term" value="F:sequence-specific DNA binding"/>
    <property type="evidence" value="ECO:0007669"/>
    <property type="project" value="InterPro"/>
</dbReference>
<dbReference type="InterPro" id="IPR018060">
    <property type="entry name" value="HTH_AraC"/>
</dbReference>
<dbReference type="Pfam" id="PF12833">
    <property type="entry name" value="HTH_18"/>
    <property type="match status" value="1"/>
</dbReference>
<dbReference type="PANTHER" id="PTHR43280">
    <property type="entry name" value="ARAC-FAMILY TRANSCRIPTIONAL REGULATOR"/>
    <property type="match status" value="1"/>
</dbReference>
<dbReference type="SMART" id="SM00342">
    <property type="entry name" value="HTH_ARAC"/>
    <property type="match status" value="1"/>
</dbReference>
<dbReference type="eggNOG" id="COG2207">
    <property type="taxonomic scope" value="Bacteria"/>
</dbReference>
<sequence>MALLITLENIHKLYGIDRSSKTEGLVILHQSNDSEQSYHTHSRLFDGLLLAFMVKGTMKARIHFLEYTISAGDIAVLQPQLMIETEELSDDAEVVSIGLSLDFLTNLPILRDFVMNNQIRWQPVVRLDPEEVKLQTELVGLLQGFYNKRHSHKKMEMLQHLVAVLMCMISEKYIGSIPKNNTVKNRTHEIIDDFYTLISKYAHQERSVKFYAEKLNLTPQYLTSFLKENTGRSVLQWIDHIMIIHAKTLLKSSDLSIKQISAELNFGDTSLFSRFFKRIAGLSPKAYRNGM</sequence>
<dbReference type="PROSITE" id="PS01124">
    <property type="entry name" value="HTH_ARAC_FAMILY_2"/>
    <property type="match status" value="1"/>
</dbReference>
<feature type="domain" description="HTH araC/xylS-type" evidence="4">
    <location>
        <begin position="192"/>
        <end position="290"/>
    </location>
</feature>
<organism evidence="5 6">
    <name type="scientific">Sphingobacterium paucimobilis HER1398</name>
    <dbReference type="NCBI Taxonomy" id="1346330"/>
    <lineage>
        <taxon>Bacteria</taxon>
        <taxon>Pseudomonadati</taxon>
        <taxon>Bacteroidota</taxon>
        <taxon>Sphingobacteriia</taxon>
        <taxon>Sphingobacteriales</taxon>
        <taxon>Sphingobacteriaceae</taxon>
        <taxon>Sphingobacterium</taxon>
    </lineage>
</organism>
<proteinExistence type="predicted"/>
<evidence type="ECO:0000256" key="1">
    <source>
        <dbReference type="ARBA" id="ARBA00023015"/>
    </source>
</evidence>
<evidence type="ECO:0000313" key="5">
    <source>
        <dbReference type="EMBL" id="ERJ57402.1"/>
    </source>
</evidence>
<keyword evidence="6" id="KW-1185">Reference proteome</keyword>
<dbReference type="EMBL" id="ATDL01000022">
    <property type="protein sequence ID" value="ERJ57402.1"/>
    <property type="molecule type" value="Genomic_DNA"/>
</dbReference>
<evidence type="ECO:0000313" key="6">
    <source>
        <dbReference type="Proteomes" id="UP000016584"/>
    </source>
</evidence>
<dbReference type="AlphaFoldDB" id="U2HPK7"/>